<keyword evidence="6" id="KW-0695">RNA-directed DNA polymerase</keyword>
<keyword evidence="4" id="KW-0255">Endonuclease</keyword>
<accession>A0A540M7R9</accession>
<protein>
    <recommendedName>
        <fullName evidence="7">Reverse transcriptase RNase H-like domain-containing protein</fullName>
    </recommendedName>
</protein>
<dbReference type="PANTHER" id="PTHR37984:SF5">
    <property type="entry name" value="PROTEIN NYNRIN-LIKE"/>
    <property type="match status" value="1"/>
</dbReference>
<keyword evidence="2" id="KW-0548">Nucleotidyltransferase</keyword>
<dbReference type="Proteomes" id="UP000315295">
    <property type="component" value="Unassembled WGS sequence"/>
</dbReference>
<evidence type="ECO:0000313" key="8">
    <source>
        <dbReference type="EMBL" id="TQD94797.1"/>
    </source>
</evidence>
<comment type="caution">
    <text evidence="8">The sequence shown here is derived from an EMBL/GenBank/DDBJ whole genome shotgun (WGS) entry which is preliminary data.</text>
</comment>
<dbReference type="GO" id="GO:0003964">
    <property type="term" value="F:RNA-directed DNA polymerase activity"/>
    <property type="evidence" value="ECO:0007669"/>
    <property type="project" value="UniProtKB-KW"/>
</dbReference>
<dbReference type="Pfam" id="PF17917">
    <property type="entry name" value="RT_RNaseH"/>
    <property type="match status" value="1"/>
</dbReference>
<keyword evidence="9" id="KW-1185">Reference proteome</keyword>
<gene>
    <name evidence="8" type="ORF">C1H46_019590</name>
</gene>
<dbReference type="EMBL" id="VIEB01000336">
    <property type="protein sequence ID" value="TQD94797.1"/>
    <property type="molecule type" value="Genomic_DNA"/>
</dbReference>
<dbReference type="SUPFAM" id="SSF56672">
    <property type="entry name" value="DNA/RNA polymerases"/>
    <property type="match status" value="1"/>
</dbReference>
<feature type="domain" description="Reverse transcriptase RNase H-like" evidence="7">
    <location>
        <begin position="11"/>
        <end position="95"/>
    </location>
</feature>
<dbReference type="InterPro" id="IPR050951">
    <property type="entry name" value="Retrovirus_Pol_polyprotein"/>
</dbReference>
<organism evidence="8 9">
    <name type="scientific">Malus baccata</name>
    <name type="common">Siberian crab apple</name>
    <name type="synonym">Pyrus baccata</name>
    <dbReference type="NCBI Taxonomy" id="106549"/>
    <lineage>
        <taxon>Eukaryota</taxon>
        <taxon>Viridiplantae</taxon>
        <taxon>Streptophyta</taxon>
        <taxon>Embryophyta</taxon>
        <taxon>Tracheophyta</taxon>
        <taxon>Spermatophyta</taxon>
        <taxon>Magnoliopsida</taxon>
        <taxon>eudicotyledons</taxon>
        <taxon>Gunneridae</taxon>
        <taxon>Pentapetalae</taxon>
        <taxon>rosids</taxon>
        <taxon>fabids</taxon>
        <taxon>Rosales</taxon>
        <taxon>Rosaceae</taxon>
        <taxon>Amygdaloideae</taxon>
        <taxon>Maleae</taxon>
        <taxon>Malus</taxon>
    </lineage>
</organism>
<sequence length="100" mass="11490">MLSLQVLALPDFTQPFIIESDAFEFGIGAVLQQNGMPIAFTSKALSIRNQSLSAYEREMMAIIHAVKKWQSYLVGRHFIIKTDHYSLKFFLQNRAHTPFQ</sequence>
<dbReference type="Gene3D" id="3.10.20.370">
    <property type="match status" value="1"/>
</dbReference>
<name>A0A540M7R9_MALBA</name>
<evidence type="ECO:0000256" key="5">
    <source>
        <dbReference type="ARBA" id="ARBA00022801"/>
    </source>
</evidence>
<evidence type="ECO:0000256" key="1">
    <source>
        <dbReference type="ARBA" id="ARBA00022679"/>
    </source>
</evidence>
<dbReference type="PANTHER" id="PTHR37984">
    <property type="entry name" value="PROTEIN CBG26694"/>
    <property type="match status" value="1"/>
</dbReference>
<dbReference type="STRING" id="106549.A0A540M7R9"/>
<evidence type="ECO:0000313" key="9">
    <source>
        <dbReference type="Proteomes" id="UP000315295"/>
    </source>
</evidence>
<dbReference type="InterPro" id="IPR041373">
    <property type="entry name" value="RT_RNaseH"/>
</dbReference>
<evidence type="ECO:0000259" key="7">
    <source>
        <dbReference type="Pfam" id="PF17917"/>
    </source>
</evidence>
<dbReference type="AlphaFoldDB" id="A0A540M7R9"/>
<dbReference type="GO" id="GO:0016787">
    <property type="term" value="F:hydrolase activity"/>
    <property type="evidence" value="ECO:0007669"/>
    <property type="project" value="UniProtKB-KW"/>
</dbReference>
<keyword evidence="3" id="KW-0540">Nuclease</keyword>
<reference evidence="8 9" key="1">
    <citation type="journal article" date="2019" name="G3 (Bethesda)">
        <title>Sequencing of a Wild Apple (Malus baccata) Genome Unravels the Differences Between Cultivated and Wild Apple Species Regarding Disease Resistance and Cold Tolerance.</title>
        <authorList>
            <person name="Chen X."/>
        </authorList>
    </citation>
    <scope>NUCLEOTIDE SEQUENCE [LARGE SCALE GENOMIC DNA]</scope>
    <source>
        <strain evidence="9">cv. Shandingzi</strain>
        <tissue evidence="8">Leaves</tissue>
    </source>
</reference>
<evidence type="ECO:0000256" key="6">
    <source>
        <dbReference type="ARBA" id="ARBA00022918"/>
    </source>
</evidence>
<proteinExistence type="predicted"/>
<evidence type="ECO:0000256" key="3">
    <source>
        <dbReference type="ARBA" id="ARBA00022722"/>
    </source>
</evidence>
<evidence type="ECO:0000256" key="4">
    <source>
        <dbReference type="ARBA" id="ARBA00022759"/>
    </source>
</evidence>
<evidence type="ECO:0000256" key="2">
    <source>
        <dbReference type="ARBA" id="ARBA00022695"/>
    </source>
</evidence>
<dbReference type="GO" id="GO:0004519">
    <property type="term" value="F:endonuclease activity"/>
    <property type="evidence" value="ECO:0007669"/>
    <property type="project" value="UniProtKB-KW"/>
</dbReference>
<dbReference type="InterPro" id="IPR043502">
    <property type="entry name" value="DNA/RNA_pol_sf"/>
</dbReference>
<keyword evidence="5" id="KW-0378">Hydrolase</keyword>
<keyword evidence="1" id="KW-0808">Transferase</keyword>
<dbReference type="CDD" id="cd09274">
    <property type="entry name" value="RNase_HI_RT_Ty3"/>
    <property type="match status" value="1"/>
</dbReference>